<reference evidence="2 3" key="1">
    <citation type="journal article" date="2016" name="Genome Announc.">
        <title>Genome Sequence of Madurella mycetomatis mm55, Isolated from a Human Mycetoma Case in Sudan.</title>
        <authorList>
            <person name="Smit S."/>
            <person name="Derks M.F."/>
            <person name="Bervoets S."/>
            <person name="Fahal A."/>
            <person name="van Leeuwen W."/>
            <person name="van Belkum A."/>
            <person name="van de Sande W.W."/>
        </authorList>
    </citation>
    <scope>NUCLEOTIDE SEQUENCE [LARGE SCALE GENOMIC DNA]</scope>
    <source>
        <strain evidence="3">mm55</strain>
    </source>
</reference>
<feature type="compositionally biased region" description="Acidic residues" evidence="1">
    <location>
        <begin position="70"/>
        <end position="79"/>
    </location>
</feature>
<proteinExistence type="predicted"/>
<feature type="region of interest" description="Disordered" evidence="1">
    <location>
        <begin position="136"/>
        <end position="160"/>
    </location>
</feature>
<protein>
    <submittedName>
        <fullName evidence="2">Uncharacterized protein</fullName>
    </submittedName>
</protein>
<dbReference type="EMBL" id="LCTW02000329">
    <property type="protein sequence ID" value="KXX74682.1"/>
    <property type="molecule type" value="Genomic_DNA"/>
</dbReference>
<feature type="compositionally biased region" description="Acidic residues" evidence="1">
    <location>
        <begin position="150"/>
        <end position="160"/>
    </location>
</feature>
<sequence>MGTWDSYCAICGGPFDGIQFKRAWRQAHQHTETNGQPSGESDNEDEQAPDEDDQSETSTEESQDGHDNLDSDLSDDEQSDLASVHGPIALSDSDADSDEHDEGSADWDILSSVSEPAEVGNQVSLADSLLSAVDDEGRADVNDGTQLDGNDNDLFAEDPDLEFSYDPDVIRPKDTRWTSAMYGLCYNVNAVGSSKYIQPPNSPLWLVQF</sequence>
<name>A0A175VTP9_9PEZI</name>
<accession>A0A175VTP9</accession>
<feature type="compositionally biased region" description="Acidic residues" evidence="1">
    <location>
        <begin position="93"/>
        <end position="105"/>
    </location>
</feature>
<organism evidence="2 3">
    <name type="scientific">Madurella mycetomatis</name>
    <dbReference type="NCBI Taxonomy" id="100816"/>
    <lineage>
        <taxon>Eukaryota</taxon>
        <taxon>Fungi</taxon>
        <taxon>Dikarya</taxon>
        <taxon>Ascomycota</taxon>
        <taxon>Pezizomycotina</taxon>
        <taxon>Sordariomycetes</taxon>
        <taxon>Sordariomycetidae</taxon>
        <taxon>Sordariales</taxon>
        <taxon>Sordariales incertae sedis</taxon>
        <taxon>Madurella</taxon>
    </lineage>
</organism>
<dbReference type="VEuPathDB" id="FungiDB:MMYC01_209252"/>
<dbReference type="AlphaFoldDB" id="A0A175VTP9"/>
<gene>
    <name evidence="2" type="ORF">MMYC01_209252</name>
</gene>
<comment type="caution">
    <text evidence="2">The sequence shown here is derived from an EMBL/GenBank/DDBJ whole genome shotgun (WGS) entry which is preliminary data.</text>
</comment>
<evidence type="ECO:0000313" key="2">
    <source>
        <dbReference type="EMBL" id="KXX74682.1"/>
    </source>
</evidence>
<dbReference type="OrthoDB" id="2571985at2759"/>
<evidence type="ECO:0000256" key="1">
    <source>
        <dbReference type="SAM" id="MobiDB-lite"/>
    </source>
</evidence>
<keyword evidence="3" id="KW-1185">Reference proteome</keyword>
<evidence type="ECO:0000313" key="3">
    <source>
        <dbReference type="Proteomes" id="UP000078237"/>
    </source>
</evidence>
<dbReference type="Proteomes" id="UP000078237">
    <property type="component" value="Unassembled WGS sequence"/>
</dbReference>
<feature type="compositionally biased region" description="Acidic residues" evidence="1">
    <location>
        <begin position="41"/>
        <end position="62"/>
    </location>
</feature>
<feature type="region of interest" description="Disordered" evidence="1">
    <location>
        <begin position="23"/>
        <end position="105"/>
    </location>
</feature>